<dbReference type="InParanoid" id="A0A3N4KNJ7"/>
<evidence type="ECO:0008006" key="4">
    <source>
        <dbReference type="Google" id="ProtNLM"/>
    </source>
</evidence>
<dbReference type="Proteomes" id="UP000277580">
    <property type="component" value="Unassembled WGS sequence"/>
</dbReference>
<evidence type="ECO:0000256" key="1">
    <source>
        <dbReference type="SAM" id="SignalP"/>
    </source>
</evidence>
<reference evidence="2 3" key="1">
    <citation type="journal article" date="2018" name="Nat. Ecol. Evol.">
        <title>Pezizomycetes genomes reveal the molecular basis of ectomycorrhizal truffle lifestyle.</title>
        <authorList>
            <person name="Murat C."/>
            <person name="Payen T."/>
            <person name="Noel B."/>
            <person name="Kuo A."/>
            <person name="Morin E."/>
            <person name="Chen J."/>
            <person name="Kohler A."/>
            <person name="Krizsan K."/>
            <person name="Balestrini R."/>
            <person name="Da Silva C."/>
            <person name="Montanini B."/>
            <person name="Hainaut M."/>
            <person name="Levati E."/>
            <person name="Barry K.W."/>
            <person name="Belfiori B."/>
            <person name="Cichocki N."/>
            <person name="Clum A."/>
            <person name="Dockter R.B."/>
            <person name="Fauchery L."/>
            <person name="Guy J."/>
            <person name="Iotti M."/>
            <person name="Le Tacon F."/>
            <person name="Lindquist E.A."/>
            <person name="Lipzen A."/>
            <person name="Malagnac F."/>
            <person name="Mello A."/>
            <person name="Molinier V."/>
            <person name="Miyauchi S."/>
            <person name="Poulain J."/>
            <person name="Riccioni C."/>
            <person name="Rubini A."/>
            <person name="Sitrit Y."/>
            <person name="Splivallo R."/>
            <person name="Traeger S."/>
            <person name="Wang M."/>
            <person name="Zifcakova L."/>
            <person name="Wipf D."/>
            <person name="Zambonelli A."/>
            <person name="Paolocci F."/>
            <person name="Nowrousian M."/>
            <person name="Ottonello S."/>
            <person name="Baldrian P."/>
            <person name="Spatafora J.W."/>
            <person name="Henrissat B."/>
            <person name="Nagy L.G."/>
            <person name="Aury J.M."/>
            <person name="Wincker P."/>
            <person name="Grigoriev I.V."/>
            <person name="Bonfante P."/>
            <person name="Martin F.M."/>
        </authorList>
    </citation>
    <scope>NUCLEOTIDE SEQUENCE [LARGE SCALE GENOMIC DNA]</scope>
    <source>
        <strain evidence="2 3">CCBAS932</strain>
    </source>
</reference>
<name>A0A3N4KNJ7_9PEZI</name>
<dbReference type="OrthoDB" id="5361565at2759"/>
<proteinExistence type="predicted"/>
<feature type="signal peptide" evidence="1">
    <location>
        <begin position="1"/>
        <end position="19"/>
    </location>
</feature>
<dbReference type="EMBL" id="ML119131">
    <property type="protein sequence ID" value="RPB12006.1"/>
    <property type="molecule type" value="Genomic_DNA"/>
</dbReference>
<evidence type="ECO:0000313" key="2">
    <source>
        <dbReference type="EMBL" id="RPB12006.1"/>
    </source>
</evidence>
<gene>
    <name evidence="2" type="ORF">P167DRAFT_536151</name>
</gene>
<evidence type="ECO:0000313" key="3">
    <source>
        <dbReference type="Proteomes" id="UP000277580"/>
    </source>
</evidence>
<protein>
    <recommendedName>
        <fullName evidence="4">Acid protease</fullName>
    </recommendedName>
</protein>
<dbReference type="SUPFAM" id="SSF50630">
    <property type="entry name" value="Acid proteases"/>
    <property type="match status" value="1"/>
</dbReference>
<dbReference type="Gene3D" id="2.40.70.10">
    <property type="entry name" value="Acid Proteases"/>
    <property type="match status" value="1"/>
</dbReference>
<dbReference type="STRING" id="1392247.A0A3N4KNJ7"/>
<organism evidence="2 3">
    <name type="scientific">Morchella conica CCBAS932</name>
    <dbReference type="NCBI Taxonomy" id="1392247"/>
    <lineage>
        <taxon>Eukaryota</taxon>
        <taxon>Fungi</taxon>
        <taxon>Dikarya</taxon>
        <taxon>Ascomycota</taxon>
        <taxon>Pezizomycotina</taxon>
        <taxon>Pezizomycetes</taxon>
        <taxon>Pezizales</taxon>
        <taxon>Morchellaceae</taxon>
        <taxon>Morchella</taxon>
    </lineage>
</organism>
<keyword evidence="1" id="KW-0732">Signal</keyword>
<keyword evidence="3" id="KW-1185">Reference proteome</keyword>
<accession>A0A3N4KNJ7</accession>
<dbReference type="AlphaFoldDB" id="A0A3N4KNJ7"/>
<sequence>MPKLVRLLPLSLLIGVTIAKSLSLTYWEYGPAYQIGLQLSLGTPSQIVYLIPSVNDNEIFLVGPDACAPGCETQLGGQFSTSNSSTWRPTTNVTIGNAGALDWWNGSQVEYTLGYERGQFDYLPETSFSNLGLEIAVLNNRSQDDWIPLQNTLGLGSNSTFLNSLVRNGVIESRSFGLHEMNVDLGSFDESRIVGQRYSSPILQNTGYLGGLQVTVTDMSINGRSLMNRTSGPFNATLGLSTTRRSYVPQVVAEDFYNITAADAPTNWSKFDEPVWNQARSSSTEPFMLAVKLSNGATLNVDSSSLKRAIFEEKDTEMYGYVNEYYTYGGSRTQYTKSNMVGIDLLDAEVKADNPGIEALFGMDFVSYQTYLYVDWDKQEFELAATKDLNGSTGVVQISWRTTWAVVFLSVAMVIMF</sequence>
<dbReference type="InterPro" id="IPR021109">
    <property type="entry name" value="Peptidase_aspartic_dom_sf"/>
</dbReference>
<feature type="chain" id="PRO_5018030008" description="Acid protease" evidence="1">
    <location>
        <begin position="20"/>
        <end position="417"/>
    </location>
</feature>